<dbReference type="Pfam" id="PF12840">
    <property type="entry name" value="HTH_20"/>
    <property type="match status" value="1"/>
</dbReference>
<dbReference type="InterPro" id="IPR036388">
    <property type="entry name" value="WH-like_DNA-bd_sf"/>
</dbReference>
<dbReference type="EMBL" id="JBBHLI010000006">
    <property type="protein sequence ID" value="MEK9501695.1"/>
    <property type="molecule type" value="Genomic_DNA"/>
</dbReference>
<name>A0ABU9EDW5_9BACT</name>
<dbReference type="InterPro" id="IPR011991">
    <property type="entry name" value="ArsR-like_HTH"/>
</dbReference>
<dbReference type="NCBIfam" id="NF033788">
    <property type="entry name" value="HTH_metalloreg"/>
    <property type="match status" value="1"/>
</dbReference>
<keyword evidence="3" id="KW-1185">Reference proteome</keyword>
<dbReference type="SMART" id="SM00418">
    <property type="entry name" value="HTH_ARSR"/>
    <property type="match status" value="1"/>
</dbReference>
<dbReference type="PANTHER" id="PTHR38600:SF1">
    <property type="entry name" value="TRANSCRIPTIONAL REGULATORY PROTEIN"/>
    <property type="match status" value="1"/>
</dbReference>
<organism evidence="2 3">
    <name type="scientific">Gaopeijia maritima</name>
    <dbReference type="NCBI Taxonomy" id="3119007"/>
    <lineage>
        <taxon>Bacteria</taxon>
        <taxon>Pseudomonadati</taxon>
        <taxon>Gemmatimonadota</taxon>
        <taxon>Longimicrobiia</taxon>
        <taxon>Gaopeijiales</taxon>
        <taxon>Gaopeijiaceae</taxon>
        <taxon>Gaopeijia</taxon>
    </lineage>
</organism>
<sequence>MTSPESDTDPLDPIFRALANGWRRRILDLLRESPRSTGDLADALPDISRFAVMQHLKVLEEARLVVHERDGRQRINHLNPVPLQMIYERWVKAYEENWASALLGLKRQLEAPRLDASADEEAS</sequence>
<protein>
    <submittedName>
        <fullName evidence="2">Metalloregulator ArsR/SmtB family transcription factor</fullName>
    </submittedName>
</protein>
<feature type="domain" description="HTH arsR-type" evidence="1">
    <location>
        <begin position="3"/>
        <end position="98"/>
    </location>
</feature>
<accession>A0ABU9EDW5</accession>
<dbReference type="InterPro" id="IPR001845">
    <property type="entry name" value="HTH_ArsR_DNA-bd_dom"/>
</dbReference>
<comment type="caution">
    <text evidence="2">The sequence shown here is derived from an EMBL/GenBank/DDBJ whole genome shotgun (WGS) entry which is preliminary data.</text>
</comment>
<dbReference type="PANTHER" id="PTHR38600">
    <property type="entry name" value="TRANSCRIPTIONAL REGULATORY PROTEIN"/>
    <property type="match status" value="1"/>
</dbReference>
<dbReference type="PROSITE" id="PS50987">
    <property type="entry name" value="HTH_ARSR_2"/>
    <property type="match status" value="1"/>
</dbReference>
<dbReference type="Gene3D" id="1.10.10.10">
    <property type="entry name" value="Winged helix-like DNA-binding domain superfamily/Winged helix DNA-binding domain"/>
    <property type="match status" value="1"/>
</dbReference>
<dbReference type="SUPFAM" id="SSF46785">
    <property type="entry name" value="Winged helix' DNA-binding domain"/>
    <property type="match status" value="1"/>
</dbReference>
<dbReference type="CDD" id="cd00090">
    <property type="entry name" value="HTH_ARSR"/>
    <property type="match status" value="1"/>
</dbReference>
<dbReference type="Proteomes" id="UP001484239">
    <property type="component" value="Unassembled WGS sequence"/>
</dbReference>
<dbReference type="RefSeq" id="WP_405281219.1">
    <property type="nucleotide sequence ID" value="NZ_JBBHLI010000006.1"/>
</dbReference>
<evidence type="ECO:0000259" key="1">
    <source>
        <dbReference type="PROSITE" id="PS50987"/>
    </source>
</evidence>
<dbReference type="InterPro" id="IPR036390">
    <property type="entry name" value="WH_DNA-bd_sf"/>
</dbReference>
<evidence type="ECO:0000313" key="3">
    <source>
        <dbReference type="Proteomes" id="UP001484239"/>
    </source>
</evidence>
<gene>
    <name evidence="2" type="ORF">WI372_11950</name>
</gene>
<evidence type="ECO:0000313" key="2">
    <source>
        <dbReference type="EMBL" id="MEK9501695.1"/>
    </source>
</evidence>
<proteinExistence type="predicted"/>
<reference evidence="2 3" key="1">
    <citation type="submission" date="2024-02" db="EMBL/GenBank/DDBJ databases">
        <title>A novel Gemmatimonadota bacterium.</title>
        <authorList>
            <person name="Du Z.-J."/>
            <person name="Ye Y.-Q."/>
        </authorList>
    </citation>
    <scope>NUCLEOTIDE SEQUENCE [LARGE SCALE GENOMIC DNA]</scope>
    <source>
        <strain evidence="2 3">DH-20</strain>
    </source>
</reference>